<dbReference type="EMBL" id="KK107347">
    <property type="protein sequence ID" value="EZA52340.1"/>
    <property type="molecule type" value="Genomic_DNA"/>
</dbReference>
<evidence type="ECO:0000313" key="1">
    <source>
        <dbReference type="EMBL" id="EZA52340.1"/>
    </source>
</evidence>
<gene>
    <name evidence="1" type="ORF">X777_09010</name>
</gene>
<organism evidence="1 2">
    <name type="scientific">Ooceraea biroi</name>
    <name type="common">Clonal raider ant</name>
    <name type="synonym">Cerapachys biroi</name>
    <dbReference type="NCBI Taxonomy" id="2015173"/>
    <lineage>
        <taxon>Eukaryota</taxon>
        <taxon>Metazoa</taxon>
        <taxon>Ecdysozoa</taxon>
        <taxon>Arthropoda</taxon>
        <taxon>Hexapoda</taxon>
        <taxon>Insecta</taxon>
        <taxon>Pterygota</taxon>
        <taxon>Neoptera</taxon>
        <taxon>Endopterygota</taxon>
        <taxon>Hymenoptera</taxon>
        <taxon>Apocrita</taxon>
        <taxon>Aculeata</taxon>
        <taxon>Formicoidea</taxon>
        <taxon>Formicidae</taxon>
        <taxon>Dorylinae</taxon>
        <taxon>Ooceraea</taxon>
    </lineage>
</organism>
<name>A0A026W8F9_OOCBI</name>
<sequence length="116" mass="13012">LCGSDSAVTSGQLRRDSQGGFVPSKLSWIHSIGLFNFHTSVGDVPGGATTVTMRRMFTWRTMKLLCEARRNVLWAGTLCENGKGQFHPFFEHGPVRTTRSMELTMHRSVKPVTWTK</sequence>
<feature type="non-terminal residue" evidence="1">
    <location>
        <position position="1"/>
    </location>
</feature>
<proteinExistence type="predicted"/>
<evidence type="ECO:0000313" key="2">
    <source>
        <dbReference type="Proteomes" id="UP000053097"/>
    </source>
</evidence>
<dbReference type="Proteomes" id="UP000053097">
    <property type="component" value="Unassembled WGS sequence"/>
</dbReference>
<accession>A0A026W8F9</accession>
<reference evidence="1 2" key="1">
    <citation type="journal article" date="2014" name="Curr. Biol.">
        <title>The genome of the clonal raider ant Cerapachys biroi.</title>
        <authorList>
            <person name="Oxley P.R."/>
            <person name="Ji L."/>
            <person name="Fetter-Pruneda I."/>
            <person name="McKenzie S.K."/>
            <person name="Li C."/>
            <person name="Hu H."/>
            <person name="Zhang G."/>
            <person name="Kronauer D.J."/>
        </authorList>
    </citation>
    <scope>NUCLEOTIDE SEQUENCE [LARGE SCALE GENOMIC DNA]</scope>
</reference>
<keyword evidence="2" id="KW-1185">Reference proteome</keyword>
<dbReference type="AlphaFoldDB" id="A0A026W8F9"/>
<protein>
    <submittedName>
        <fullName evidence="1">Uncharacterized protein</fullName>
    </submittedName>
</protein>